<keyword evidence="5" id="KW-0336">GPI-anchor</keyword>
<accession>A0A2K0TEL2</accession>
<comment type="subcellular location">
    <subcellularLocation>
        <location evidence="1">Membrane</location>
        <topology evidence="1">Lipid-anchor</topology>
        <topology evidence="1">GPI-anchor</topology>
    </subcellularLocation>
    <subcellularLocation>
        <location evidence="2">Secreted</location>
    </subcellularLocation>
</comment>
<keyword evidence="9" id="KW-0408">Iron</keyword>
<evidence type="ECO:0000256" key="4">
    <source>
        <dbReference type="ARBA" id="ARBA00022525"/>
    </source>
</evidence>
<keyword evidence="7 9" id="KW-1015">Disulfide bond</keyword>
<organism evidence="13 14">
    <name type="scientific">Trichoderma gamsii</name>
    <dbReference type="NCBI Taxonomy" id="398673"/>
    <lineage>
        <taxon>Eukaryota</taxon>
        <taxon>Fungi</taxon>
        <taxon>Dikarya</taxon>
        <taxon>Ascomycota</taxon>
        <taxon>Pezizomycotina</taxon>
        <taxon>Sordariomycetes</taxon>
        <taxon>Hypocreomycetidae</taxon>
        <taxon>Hypocreales</taxon>
        <taxon>Hypocreaceae</taxon>
        <taxon>Trichoderma</taxon>
    </lineage>
</organism>
<dbReference type="PROSITE" id="PS52012">
    <property type="entry name" value="CFEM"/>
    <property type="match status" value="1"/>
</dbReference>
<dbReference type="GO" id="GO:0046872">
    <property type="term" value="F:metal ion binding"/>
    <property type="evidence" value="ECO:0007669"/>
    <property type="project" value="UniProtKB-UniRule"/>
</dbReference>
<evidence type="ECO:0000256" key="10">
    <source>
        <dbReference type="SAM" id="MobiDB-lite"/>
    </source>
</evidence>
<dbReference type="Proteomes" id="UP000236546">
    <property type="component" value="Unassembled WGS sequence"/>
</dbReference>
<comment type="similarity">
    <text evidence="3">Belongs to the RBT5 family.</text>
</comment>
<comment type="caution">
    <text evidence="13">The sequence shown here is derived from an EMBL/GenBank/DDBJ whole genome shotgun (WGS) entry which is preliminary data.</text>
</comment>
<feature type="region of interest" description="Disordered" evidence="10">
    <location>
        <begin position="106"/>
        <end position="165"/>
    </location>
</feature>
<evidence type="ECO:0000256" key="1">
    <source>
        <dbReference type="ARBA" id="ARBA00004589"/>
    </source>
</evidence>
<comment type="caution">
    <text evidence="9">Lacks conserved residue(s) required for the propagation of feature annotation.</text>
</comment>
<evidence type="ECO:0000259" key="12">
    <source>
        <dbReference type="PROSITE" id="PS52012"/>
    </source>
</evidence>
<name>A0A2K0TEL2_9HYPO</name>
<feature type="disulfide bond" evidence="9">
    <location>
        <begin position="43"/>
        <end position="50"/>
    </location>
</feature>
<feature type="domain" description="CFEM" evidence="12">
    <location>
        <begin position="1"/>
        <end position="116"/>
    </location>
</feature>
<dbReference type="SMART" id="SM00747">
    <property type="entry name" value="CFEM"/>
    <property type="match status" value="1"/>
</dbReference>
<keyword evidence="6 11" id="KW-0732">Signal</keyword>
<evidence type="ECO:0000256" key="11">
    <source>
        <dbReference type="SAM" id="SignalP"/>
    </source>
</evidence>
<dbReference type="EMBL" id="MTYH01000036">
    <property type="protein sequence ID" value="PNP43969.1"/>
    <property type="molecule type" value="Genomic_DNA"/>
</dbReference>
<keyword evidence="5" id="KW-0472">Membrane</keyword>
<evidence type="ECO:0000256" key="5">
    <source>
        <dbReference type="ARBA" id="ARBA00022622"/>
    </source>
</evidence>
<keyword evidence="4" id="KW-0964">Secreted</keyword>
<evidence type="ECO:0000256" key="7">
    <source>
        <dbReference type="ARBA" id="ARBA00023157"/>
    </source>
</evidence>
<feature type="chain" id="PRO_5014375643" description="CFEM domain-containing protein" evidence="11">
    <location>
        <begin position="19"/>
        <end position="193"/>
    </location>
</feature>
<feature type="signal peptide" evidence="11">
    <location>
        <begin position="1"/>
        <end position="18"/>
    </location>
</feature>
<evidence type="ECO:0000256" key="2">
    <source>
        <dbReference type="ARBA" id="ARBA00004613"/>
    </source>
</evidence>
<protein>
    <recommendedName>
        <fullName evidence="12">CFEM domain-containing protein</fullName>
    </recommendedName>
</protein>
<keyword evidence="9" id="KW-0349">Heme</keyword>
<keyword evidence="9" id="KW-0479">Metal-binding</keyword>
<feature type="binding site" description="axial binding residue" evidence="9">
    <location>
        <position position="47"/>
    </location>
    <ligand>
        <name>heme</name>
        <dbReference type="ChEBI" id="CHEBI:30413"/>
    </ligand>
    <ligandPart>
        <name>Fe</name>
        <dbReference type="ChEBI" id="CHEBI:18248"/>
    </ligandPart>
</feature>
<evidence type="ECO:0000313" key="13">
    <source>
        <dbReference type="EMBL" id="PNP43969.1"/>
    </source>
</evidence>
<evidence type="ECO:0000256" key="6">
    <source>
        <dbReference type="ARBA" id="ARBA00022729"/>
    </source>
</evidence>
<gene>
    <name evidence="13" type="ORF">TGAMA5MH_04254</name>
</gene>
<reference evidence="13 14" key="1">
    <citation type="submission" date="2017-02" db="EMBL/GenBank/DDBJ databases">
        <title>Genomes of Trichoderma spp. with biocontrol activity.</title>
        <authorList>
            <person name="Gardiner D."/>
            <person name="Kazan K."/>
            <person name="Vos C."/>
            <person name="Harvey P."/>
        </authorList>
    </citation>
    <scope>NUCLEOTIDE SEQUENCE [LARGE SCALE GENOMIC DNA]</scope>
    <source>
        <strain evidence="13 14">A5MH</strain>
    </source>
</reference>
<dbReference type="InterPro" id="IPR008427">
    <property type="entry name" value="Extracellular_membr_CFEM_dom"/>
</dbReference>
<dbReference type="GO" id="GO:0005576">
    <property type="term" value="C:extracellular region"/>
    <property type="evidence" value="ECO:0007669"/>
    <property type="project" value="UniProtKB-SubCell"/>
</dbReference>
<dbReference type="Pfam" id="PF05730">
    <property type="entry name" value="CFEM"/>
    <property type="match status" value="1"/>
</dbReference>
<evidence type="ECO:0000256" key="8">
    <source>
        <dbReference type="ARBA" id="ARBA00023288"/>
    </source>
</evidence>
<keyword evidence="5" id="KW-0325">Glycoprotein</keyword>
<evidence type="ECO:0000256" key="9">
    <source>
        <dbReference type="PROSITE-ProRule" id="PRU01356"/>
    </source>
</evidence>
<dbReference type="GO" id="GO:0098552">
    <property type="term" value="C:side of membrane"/>
    <property type="evidence" value="ECO:0007669"/>
    <property type="project" value="UniProtKB-KW"/>
</dbReference>
<dbReference type="OrthoDB" id="3767534at2759"/>
<evidence type="ECO:0000313" key="14">
    <source>
        <dbReference type="Proteomes" id="UP000236546"/>
    </source>
</evidence>
<proteinExistence type="inferred from homology"/>
<sequence>MKTTTLLVAASVAGVVAAQSLSDYFPKCSIDCLEEATKQATDCSTTDAVCFCVQSNYEAIYNSGLACVLKDCGNDVAVDKVLPAAIQFCSAASSSASAAATATTADESTSATAATTPKTTNATQTTEAAETTTPQTTSSALPTTTGAVSSNTAASGRPASTTRASTSLSTAAAAAAKPLVTAAMIVAGAVAMI</sequence>
<evidence type="ECO:0000256" key="3">
    <source>
        <dbReference type="ARBA" id="ARBA00010031"/>
    </source>
</evidence>
<dbReference type="AlphaFoldDB" id="A0A2K0TEL2"/>
<keyword evidence="8" id="KW-0449">Lipoprotein</keyword>